<sequence>MSILKLPQSTARLLKSTTVVSSPLSLVKELVDNAVDANATNIEISLSANTVDKIQVRDNGHGINPEDYEALGRRSHTSKLRTFEELQSKGGKTLGFRGEALASINTSSKLTITTRTNQDKAAAFLAIKKDVGGISDSKAVSGPVGTTVDVLDLFASVPVRKQLAIKESKKVYKQIKELLYTYALTRPHIRLSLKIVKDNKLSWSYASGKGADTVSGTTGAIPVIIPARPATPASVLRLEAFLPMADADASKISGQGYFISVDSRPMSTARGTMKKLVDVYKTYIRGSLKVNASSKPLVKPFIRLNIQCIIGSYDPNVTAAKDEVLFDNESRVLSLFEEMCKEMYSSLKPMARAEVDEDHAQVDNYRLRKSNPCFLLDNDEESLNGLSHGLAPDDMTSVEDGLAGLPSPSSGEHHPGPAKKGVRGGSIHDDAATPEQGQVVLIDSSSEVPSHRHEPDMFVPKQGAILHNGKEVFGASQFATQDQSLMVIAGSQCSTEPTQSLLRTAWEVDMARDVTASPDGNTRPILLDPPRTDLTKYLQSQRLGQTQREEPNPWSIAKKAAEKRGDYEDSTPKSLAEAEIEVQGKSFVGTSSRHQLLFSETENFMRRDSDMVHPSIEDHTNIRRQHPRPHRNPAVRREEAYEADDSEPPILEHPAAPQGGIHGLRYQDRRRITRDEEPFQSTGVEHNSDDLNVEPSRGPGVCQRAYAKTPHPFGHFDQENALGTPPPSSSPLHKPFRVPARIRLGKQRQEMQGFPGVLPKVARAVSPKADRLRQGKIVFNTGKDQKPLEPEYTLDNGHSIGLGYKGSQDDVVVSEITKRSPRHVSDDGPSQKEMEKALERLHALRSNTEDTDCIENLGQNEKRGRSKTRRPNTTAPGTSPRSYLRRSLASRSPSRNKTLLAFETLSAETYTYSQLLTLDLRKIRKQVIKASYYDVYVSRGEQEAAFSTGLAEMEDISNRLQEVVGAWAYVEHGEDLEIEIDVVALLKRNDVEGMIE</sequence>
<dbReference type="KEGG" id="chig:CH63R_11819"/>
<dbReference type="GO" id="GO:0140664">
    <property type="term" value="F:ATP-dependent DNA damage sensor activity"/>
    <property type="evidence" value="ECO:0007669"/>
    <property type="project" value="InterPro"/>
</dbReference>
<dbReference type="InterPro" id="IPR014721">
    <property type="entry name" value="Ribsml_uS5_D2-typ_fold_subgr"/>
</dbReference>
<evidence type="ECO:0000256" key="3">
    <source>
        <dbReference type="SAM" id="MobiDB-lite"/>
    </source>
</evidence>
<dbReference type="GO" id="GO:0016887">
    <property type="term" value="F:ATP hydrolysis activity"/>
    <property type="evidence" value="ECO:0007669"/>
    <property type="project" value="InterPro"/>
</dbReference>
<feature type="domain" description="DNA mismatch repair protein S5" evidence="4">
    <location>
        <begin position="221"/>
        <end position="345"/>
    </location>
</feature>
<dbReference type="GO" id="GO:0061982">
    <property type="term" value="P:meiosis I cell cycle process"/>
    <property type="evidence" value="ECO:0007669"/>
    <property type="project" value="UniProtKB-ARBA"/>
</dbReference>
<keyword evidence="2" id="KW-0227">DNA damage</keyword>
<dbReference type="GO" id="GO:0032389">
    <property type="term" value="C:MutLalpha complex"/>
    <property type="evidence" value="ECO:0007669"/>
    <property type="project" value="TreeGrafter"/>
</dbReference>
<dbReference type="InterPro" id="IPR020568">
    <property type="entry name" value="Ribosomal_Su5_D2-typ_SF"/>
</dbReference>
<organism evidence="5 6">
    <name type="scientific">Colletotrichum higginsianum (strain IMI 349063)</name>
    <name type="common">Crucifer anthracnose fungus</name>
    <dbReference type="NCBI Taxonomy" id="759273"/>
    <lineage>
        <taxon>Eukaryota</taxon>
        <taxon>Fungi</taxon>
        <taxon>Dikarya</taxon>
        <taxon>Ascomycota</taxon>
        <taxon>Pezizomycotina</taxon>
        <taxon>Sordariomycetes</taxon>
        <taxon>Hypocreomycetidae</taxon>
        <taxon>Glomerellales</taxon>
        <taxon>Glomerellaceae</taxon>
        <taxon>Colletotrichum</taxon>
        <taxon>Colletotrichum destructivum species complex</taxon>
    </lineage>
</organism>
<dbReference type="CDD" id="cd16926">
    <property type="entry name" value="HATPase_MutL-MLH-PMS-like"/>
    <property type="match status" value="1"/>
</dbReference>
<dbReference type="PROSITE" id="PS00058">
    <property type="entry name" value="DNA_MISMATCH_REPAIR_1"/>
    <property type="match status" value="1"/>
</dbReference>
<dbReference type="PANTHER" id="PTHR10073">
    <property type="entry name" value="DNA MISMATCH REPAIR PROTEIN MLH, PMS, MUTL"/>
    <property type="match status" value="1"/>
</dbReference>
<dbReference type="Gene3D" id="3.30.565.10">
    <property type="entry name" value="Histidine kinase-like ATPase, C-terminal domain"/>
    <property type="match status" value="1"/>
</dbReference>
<dbReference type="AlphaFoldDB" id="A0A1B7XZC8"/>
<reference evidence="6" key="1">
    <citation type="journal article" date="2017" name="BMC Genomics">
        <title>Gapless genome assembly of Colletotrichum higginsianum reveals chromosome structure and association of transposable elements with secondary metabolite gene clusters.</title>
        <authorList>
            <person name="Dallery J.-F."/>
            <person name="Lapalu N."/>
            <person name="Zampounis A."/>
            <person name="Pigne S."/>
            <person name="Luyten I."/>
            <person name="Amselem J."/>
            <person name="Wittenberg A.H.J."/>
            <person name="Zhou S."/>
            <person name="de Queiroz M.V."/>
            <person name="Robin G.P."/>
            <person name="Auger A."/>
            <person name="Hainaut M."/>
            <person name="Henrissat B."/>
            <person name="Kim K.-T."/>
            <person name="Lee Y.-H."/>
            <person name="Lespinet O."/>
            <person name="Schwartz D.C."/>
            <person name="Thon M.R."/>
            <person name="O'Connell R.J."/>
        </authorList>
    </citation>
    <scope>NUCLEOTIDE SEQUENCE [LARGE SCALE GENOMIC DNA]</scope>
    <source>
        <strain evidence="6">IMI 349063</strain>
    </source>
</reference>
<feature type="compositionally biased region" description="Low complexity" evidence="3">
    <location>
        <begin position="879"/>
        <end position="891"/>
    </location>
</feature>
<dbReference type="InterPro" id="IPR002099">
    <property type="entry name" value="MutL/Mlh/PMS"/>
</dbReference>
<dbReference type="Pfam" id="PF13589">
    <property type="entry name" value="HATPase_c_3"/>
    <property type="match status" value="1"/>
</dbReference>
<dbReference type="InterPro" id="IPR013507">
    <property type="entry name" value="DNA_mismatch_S5_2-like"/>
</dbReference>
<feature type="region of interest" description="Disordered" evidence="3">
    <location>
        <begin position="642"/>
        <end position="661"/>
    </location>
</feature>
<evidence type="ECO:0000259" key="4">
    <source>
        <dbReference type="SMART" id="SM01340"/>
    </source>
</evidence>
<dbReference type="PANTHER" id="PTHR10073:SF41">
    <property type="entry name" value="MISMATCH REPAIR PROTEIN, PUTATIVE (AFU_ORTHOLOGUE AFUA_8G05820)-RELATED"/>
    <property type="match status" value="1"/>
</dbReference>
<feature type="region of interest" description="Disordered" evidence="3">
    <location>
        <begin position="676"/>
        <end position="696"/>
    </location>
</feature>
<gene>
    <name evidence="5" type="ORF">CH63R_11819</name>
</gene>
<proteinExistence type="inferred from homology"/>
<dbReference type="SMART" id="SM01340">
    <property type="entry name" value="DNA_mis_repair"/>
    <property type="match status" value="1"/>
</dbReference>
<dbReference type="GO" id="GO:0030983">
    <property type="term" value="F:mismatched DNA binding"/>
    <property type="evidence" value="ECO:0007669"/>
    <property type="project" value="InterPro"/>
</dbReference>
<dbReference type="RefSeq" id="XP_018153634.1">
    <property type="nucleotide sequence ID" value="XM_018306793.1"/>
</dbReference>
<dbReference type="Gene3D" id="3.30.230.10">
    <property type="match status" value="1"/>
</dbReference>
<feature type="region of interest" description="Disordered" evidence="3">
    <location>
        <begin position="713"/>
        <end position="734"/>
    </location>
</feature>
<dbReference type="GeneID" id="28870900"/>
<dbReference type="InterPro" id="IPR014762">
    <property type="entry name" value="DNA_mismatch_repair_CS"/>
</dbReference>
<dbReference type="GO" id="GO:0005524">
    <property type="term" value="F:ATP binding"/>
    <property type="evidence" value="ECO:0007669"/>
    <property type="project" value="InterPro"/>
</dbReference>
<dbReference type="NCBIfam" id="TIGR00585">
    <property type="entry name" value="mutl"/>
    <property type="match status" value="1"/>
</dbReference>
<feature type="region of interest" description="Disordered" evidence="3">
    <location>
        <begin position="843"/>
        <end position="891"/>
    </location>
</feature>
<dbReference type="VEuPathDB" id="FungiDB:CH63R_11819"/>
<dbReference type="OrthoDB" id="10263226at2759"/>
<evidence type="ECO:0000313" key="5">
    <source>
        <dbReference type="EMBL" id="OBR05116.1"/>
    </source>
</evidence>
<name>A0A1B7XZC8_COLHI</name>
<comment type="caution">
    <text evidence="5">The sequence shown here is derived from an EMBL/GenBank/DDBJ whole genome shotgun (WGS) entry which is preliminary data.</text>
</comment>
<dbReference type="EMBL" id="LTAN01000008">
    <property type="protein sequence ID" value="OBR05116.1"/>
    <property type="molecule type" value="Genomic_DNA"/>
</dbReference>
<accession>A0A1B7XZC8</accession>
<evidence type="ECO:0000256" key="1">
    <source>
        <dbReference type="ARBA" id="ARBA00006082"/>
    </source>
</evidence>
<dbReference type="SUPFAM" id="SSF55874">
    <property type="entry name" value="ATPase domain of HSP90 chaperone/DNA topoisomerase II/histidine kinase"/>
    <property type="match status" value="1"/>
</dbReference>
<feature type="region of interest" description="Disordered" evidence="3">
    <location>
        <begin position="385"/>
        <end position="433"/>
    </location>
</feature>
<comment type="similarity">
    <text evidence="1">Belongs to the DNA mismatch repair MutL/HexB family.</text>
</comment>
<dbReference type="GO" id="GO:0006298">
    <property type="term" value="P:mismatch repair"/>
    <property type="evidence" value="ECO:0007669"/>
    <property type="project" value="InterPro"/>
</dbReference>
<dbReference type="InterPro" id="IPR036890">
    <property type="entry name" value="HATPase_C_sf"/>
</dbReference>
<evidence type="ECO:0000313" key="6">
    <source>
        <dbReference type="Proteomes" id="UP000092177"/>
    </source>
</evidence>
<dbReference type="FunFam" id="3.30.565.10:FF:000017">
    <property type="entry name" value="PMS1 homolog 1, mismatch repair system component"/>
    <property type="match status" value="1"/>
</dbReference>
<dbReference type="InterPro" id="IPR038973">
    <property type="entry name" value="MutL/Mlh/Pms-like"/>
</dbReference>
<keyword evidence="6" id="KW-1185">Reference proteome</keyword>
<dbReference type="SUPFAM" id="SSF54211">
    <property type="entry name" value="Ribosomal protein S5 domain 2-like"/>
    <property type="match status" value="1"/>
</dbReference>
<evidence type="ECO:0000256" key="2">
    <source>
        <dbReference type="ARBA" id="ARBA00022763"/>
    </source>
</evidence>
<dbReference type="Proteomes" id="UP000092177">
    <property type="component" value="Chromosome 8"/>
</dbReference>
<protein>
    <submittedName>
        <fullName evidence="5">DNA mismatch repair protein mutL</fullName>
    </submittedName>
</protein>